<dbReference type="GeneID" id="26841359"/>
<comment type="subcellular location">
    <subcellularLocation>
        <location evidence="1">Membrane</location>
        <topology evidence="1">Multi-pass membrane protein</topology>
    </subcellularLocation>
</comment>
<dbReference type="PANTHER" id="PTHR23501:SF58">
    <property type="entry name" value="LOW AFFINITY HEME TRANSPORTER STR3"/>
    <property type="match status" value="1"/>
</dbReference>
<comment type="similarity">
    <text evidence="2">Belongs to the major facilitator superfamily.</text>
</comment>
<dbReference type="GO" id="GO:0022857">
    <property type="term" value="F:transmembrane transporter activity"/>
    <property type="evidence" value="ECO:0007669"/>
    <property type="project" value="TreeGrafter"/>
</dbReference>
<comment type="caution">
    <text evidence="7">The sequence shown here is derived from an EMBL/GenBank/DDBJ whole genome shotgun (WGS) entry which is preliminary data.</text>
</comment>
<sequence length="258" mass="28634">MSSTMRKTYLSSFVLIYKDWNNRDWTYFTKSVVASKCLFGLVAGLILRRTRHYKYLQIIGISIEMIGAGLLVSITDANTNTGTLVMSQILSGMGGGLSVYSSRTAIQAAVSHQNMTMAITTLVLFSSIGSAIGSAIAAVIWNSKTPTNLRKYMPSNITDEQVQTFFGNLKLLRKYPMGSPVRSAAIDAYIDTVYYLFAPALGVLFISFIVCFFQKNYYLGDGQNAIEPEEHNNPEGDDGPDFVDRFLAKLAYKTRKDK</sequence>
<evidence type="ECO:0000256" key="2">
    <source>
        <dbReference type="ARBA" id="ARBA00008335"/>
    </source>
</evidence>
<protein>
    <recommendedName>
        <fullName evidence="9">Major facilitator superfamily (MFS) profile domain-containing protein</fullName>
    </recommendedName>
</protein>
<feature type="transmembrane region" description="Helical" evidence="6">
    <location>
        <begin position="193"/>
        <end position="213"/>
    </location>
</feature>
<feature type="transmembrane region" description="Helical" evidence="6">
    <location>
        <begin position="121"/>
        <end position="141"/>
    </location>
</feature>
<keyword evidence="8" id="KW-1185">Reference proteome</keyword>
<dbReference type="Proteomes" id="UP000054251">
    <property type="component" value="Unassembled WGS sequence"/>
</dbReference>
<evidence type="ECO:0000256" key="4">
    <source>
        <dbReference type="ARBA" id="ARBA00022989"/>
    </source>
</evidence>
<dbReference type="OrthoDB" id="2241241at2759"/>
<feature type="transmembrane region" description="Helical" evidence="6">
    <location>
        <begin position="55"/>
        <end position="75"/>
    </location>
</feature>
<dbReference type="PANTHER" id="PTHR23501">
    <property type="entry name" value="MAJOR FACILITATOR SUPERFAMILY"/>
    <property type="match status" value="1"/>
</dbReference>
<organism evidence="7 8">
    <name type="scientific">Debaryomyces fabryi</name>
    <dbReference type="NCBI Taxonomy" id="58627"/>
    <lineage>
        <taxon>Eukaryota</taxon>
        <taxon>Fungi</taxon>
        <taxon>Dikarya</taxon>
        <taxon>Ascomycota</taxon>
        <taxon>Saccharomycotina</taxon>
        <taxon>Pichiomycetes</taxon>
        <taxon>Debaryomycetaceae</taxon>
        <taxon>Debaryomyces</taxon>
    </lineage>
</organism>
<dbReference type="InterPro" id="IPR036259">
    <property type="entry name" value="MFS_trans_sf"/>
</dbReference>
<keyword evidence="4 6" id="KW-1133">Transmembrane helix</keyword>
<dbReference type="AlphaFoldDB" id="A0A0V1PUQ0"/>
<evidence type="ECO:0000313" key="7">
    <source>
        <dbReference type="EMBL" id="KRZ99906.1"/>
    </source>
</evidence>
<evidence type="ECO:0000256" key="5">
    <source>
        <dbReference type="ARBA" id="ARBA00023136"/>
    </source>
</evidence>
<accession>A0A0V1PUQ0</accession>
<dbReference type="Gene3D" id="1.20.1250.20">
    <property type="entry name" value="MFS general substrate transporter like domains"/>
    <property type="match status" value="1"/>
</dbReference>
<dbReference type="SUPFAM" id="SSF103473">
    <property type="entry name" value="MFS general substrate transporter"/>
    <property type="match status" value="1"/>
</dbReference>
<reference evidence="7 8" key="1">
    <citation type="submission" date="2015-11" db="EMBL/GenBank/DDBJ databases">
        <title>The genome of Debaryomyces fabryi.</title>
        <authorList>
            <person name="Tafer H."/>
            <person name="Lopandic K."/>
        </authorList>
    </citation>
    <scope>NUCLEOTIDE SEQUENCE [LARGE SCALE GENOMIC DNA]</scope>
    <source>
        <strain evidence="7 8">CBS 789</strain>
    </source>
</reference>
<evidence type="ECO:0000313" key="8">
    <source>
        <dbReference type="Proteomes" id="UP000054251"/>
    </source>
</evidence>
<dbReference type="GO" id="GO:0005886">
    <property type="term" value="C:plasma membrane"/>
    <property type="evidence" value="ECO:0007669"/>
    <property type="project" value="TreeGrafter"/>
</dbReference>
<proteinExistence type="inferred from homology"/>
<name>A0A0V1PUQ0_9ASCO</name>
<keyword evidence="3 6" id="KW-0812">Transmembrane</keyword>
<gene>
    <name evidence="7" type="ORF">AC631_04350</name>
</gene>
<evidence type="ECO:0008006" key="9">
    <source>
        <dbReference type="Google" id="ProtNLM"/>
    </source>
</evidence>
<dbReference type="EMBL" id="LMYN01000114">
    <property type="protein sequence ID" value="KRZ99906.1"/>
    <property type="molecule type" value="Genomic_DNA"/>
</dbReference>
<feature type="transmembrane region" description="Helical" evidence="6">
    <location>
        <begin position="81"/>
        <end position="100"/>
    </location>
</feature>
<evidence type="ECO:0000256" key="6">
    <source>
        <dbReference type="SAM" id="Phobius"/>
    </source>
</evidence>
<evidence type="ECO:0000256" key="3">
    <source>
        <dbReference type="ARBA" id="ARBA00022692"/>
    </source>
</evidence>
<dbReference type="RefSeq" id="XP_015466009.1">
    <property type="nucleotide sequence ID" value="XM_015613179.1"/>
</dbReference>
<keyword evidence="5 6" id="KW-0472">Membrane</keyword>
<evidence type="ECO:0000256" key="1">
    <source>
        <dbReference type="ARBA" id="ARBA00004141"/>
    </source>
</evidence>